<feature type="domain" description="DUF659" evidence="1">
    <location>
        <begin position="54"/>
        <end position="182"/>
    </location>
</feature>
<accession>W4JNK9</accession>
<dbReference type="SUPFAM" id="SSF53098">
    <property type="entry name" value="Ribonuclease H-like"/>
    <property type="match status" value="1"/>
</dbReference>
<dbReference type="InterPro" id="IPR012337">
    <property type="entry name" value="RNaseH-like_sf"/>
</dbReference>
<name>W4JNK9_HETIT</name>
<gene>
    <name evidence="2" type="ORF">HETIRDRAFT_331498</name>
</gene>
<dbReference type="InParanoid" id="W4JNK9"/>
<evidence type="ECO:0000313" key="3">
    <source>
        <dbReference type="Proteomes" id="UP000030671"/>
    </source>
</evidence>
<keyword evidence="3" id="KW-1185">Reference proteome</keyword>
<protein>
    <recommendedName>
        <fullName evidence="1">DUF659 domain-containing protein</fullName>
    </recommendedName>
</protein>
<dbReference type="RefSeq" id="XP_009552579.1">
    <property type="nucleotide sequence ID" value="XM_009554284.1"/>
</dbReference>
<dbReference type="EMBL" id="KI925466">
    <property type="protein sequence ID" value="ETW75128.1"/>
    <property type="molecule type" value="Genomic_DNA"/>
</dbReference>
<dbReference type="InterPro" id="IPR007021">
    <property type="entry name" value="DUF659"/>
</dbReference>
<dbReference type="HOGENOM" id="CLU_1283659_0_0_1"/>
<organism evidence="2 3">
    <name type="scientific">Heterobasidion irregulare (strain TC 32-1)</name>
    <dbReference type="NCBI Taxonomy" id="747525"/>
    <lineage>
        <taxon>Eukaryota</taxon>
        <taxon>Fungi</taxon>
        <taxon>Dikarya</taxon>
        <taxon>Basidiomycota</taxon>
        <taxon>Agaricomycotina</taxon>
        <taxon>Agaricomycetes</taxon>
        <taxon>Russulales</taxon>
        <taxon>Bondarzewiaceae</taxon>
        <taxon>Heterobasidion</taxon>
        <taxon>Heterobasidion annosum species complex</taxon>
    </lineage>
</organism>
<dbReference type="Pfam" id="PF04937">
    <property type="entry name" value="DUF659"/>
    <property type="match status" value="1"/>
</dbReference>
<dbReference type="eggNOG" id="ENOG502RS5Z">
    <property type="taxonomic scope" value="Eukaryota"/>
</dbReference>
<evidence type="ECO:0000259" key="1">
    <source>
        <dbReference type="Pfam" id="PF04937"/>
    </source>
</evidence>
<dbReference type="Proteomes" id="UP000030671">
    <property type="component" value="Unassembled WGS sequence"/>
</dbReference>
<dbReference type="GeneID" id="20671662"/>
<proteinExistence type="predicted"/>
<dbReference type="OrthoDB" id="3236755at2759"/>
<reference evidence="2 3" key="1">
    <citation type="journal article" date="2012" name="New Phytol.">
        <title>Insight into trade-off between wood decay and parasitism from the genome of a fungal forest pathogen.</title>
        <authorList>
            <person name="Olson A."/>
            <person name="Aerts A."/>
            <person name="Asiegbu F."/>
            <person name="Belbahri L."/>
            <person name="Bouzid O."/>
            <person name="Broberg A."/>
            <person name="Canback B."/>
            <person name="Coutinho P.M."/>
            <person name="Cullen D."/>
            <person name="Dalman K."/>
            <person name="Deflorio G."/>
            <person name="van Diepen L.T."/>
            <person name="Dunand C."/>
            <person name="Duplessis S."/>
            <person name="Durling M."/>
            <person name="Gonthier P."/>
            <person name="Grimwood J."/>
            <person name="Fossdal C.G."/>
            <person name="Hansson D."/>
            <person name="Henrissat B."/>
            <person name="Hietala A."/>
            <person name="Himmelstrand K."/>
            <person name="Hoffmeister D."/>
            <person name="Hogberg N."/>
            <person name="James T.Y."/>
            <person name="Karlsson M."/>
            <person name="Kohler A."/>
            <person name="Kues U."/>
            <person name="Lee Y.H."/>
            <person name="Lin Y.C."/>
            <person name="Lind M."/>
            <person name="Lindquist E."/>
            <person name="Lombard V."/>
            <person name="Lucas S."/>
            <person name="Lunden K."/>
            <person name="Morin E."/>
            <person name="Murat C."/>
            <person name="Park J."/>
            <person name="Raffaello T."/>
            <person name="Rouze P."/>
            <person name="Salamov A."/>
            <person name="Schmutz J."/>
            <person name="Solheim H."/>
            <person name="Stahlberg J."/>
            <person name="Velez H."/>
            <person name="de Vries R.P."/>
            <person name="Wiebenga A."/>
            <person name="Woodward S."/>
            <person name="Yakovlev I."/>
            <person name="Garbelotto M."/>
            <person name="Martin F."/>
            <person name="Grigoriev I.V."/>
            <person name="Stenlid J."/>
        </authorList>
    </citation>
    <scope>NUCLEOTIDE SEQUENCE [LARGE SCALE GENOMIC DNA]</scope>
    <source>
        <strain evidence="2 3">TC 32-1</strain>
    </source>
</reference>
<dbReference type="AlphaFoldDB" id="W4JNK9"/>
<sequence length="209" mass="23394">MLHLVCAAGLAPSIVDYNEWKEMIGIANPRIKTISLTTLSDILIPHKASFVQQETIKELKLSDNLTISYDGGTTRLKELIYTFHATTSDPRKAYLLEGNEASGESHTAKHIAAILERLVKSIGPEKFSAAYSDSTGNTKLACELLHGLFPWIIPLADPCHHFNNTIKDICKLEIFNMVIKQICDIITFFSNSDYGTCHLRIRQVQHIIL</sequence>
<dbReference type="KEGG" id="hir:HETIRDRAFT_331498"/>
<evidence type="ECO:0000313" key="2">
    <source>
        <dbReference type="EMBL" id="ETW75128.1"/>
    </source>
</evidence>